<dbReference type="Proteomes" id="UP000437736">
    <property type="component" value="Unassembled WGS sequence"/>
</dbReference>
<keyword evidence="2" id="KW-1185">Reference proteome</keyword>
<dbReference type="EMBL" id="WJHE01000510">
    <property type="protein sequence ID" value="MST33184.1"/>
    <property type="molecule type" value="Genomic_DNA"/>
</dbReference>
<proteinExistence type="predicted"/>
<evidence type="ECO:0000313" key="1">
    <source>
        <dbReference type="EMBL" id="MST33184.1"/>
    </source>
</evidence>
<reference evidence="1 2" key="1">
    <citation type="submission" date="2019-11" db="EMBL/GenBank/DDBJ databases">
        <title>Acidiferrimicrobium australis gen. nov., sp. nov., an acidophilic and obligately heterotrophic, member of the Actinobacteria that catalyses dissimilatory oxido- reduction of iron isolated from metal-rich acidic water in Chile.</title>
        <authorList>
            <person name="Gonzalez D."/>
            <person name="Huber K."/>
            <person name="Hedrich S."/>
            <person name="Rojas-Villalobos C."/>
            <person name="Quatrini R."/>
            <person name="Dinamarca M.A."/>
            <person name="Schwarz A."/>
            <person name="Canales C."/>
            <person name="Nancucheo I."/>
        </authorList>
    </citation>
    <scope>NUCLEOTIDE SEQUENCE [LARGE SCALE GENOMIC DNA]</scope>
    <source>
        <strain evidence="1 2">USS-CCA1</strain>
    </source>
</reference>
<name>A0ABW9QU10_9ACTN</name>
<feature type="non-terminal residue" evidence="1">
    <location>
        <position position="51"/>
    </location>
</feature>
<comment type="caution">
    <text evidence="1">The sequence shown here is derived from an EMBL/GenBank/DDBJ whole genome shotgun (WGS) entry which is preliminary data.</text>
</comment>
<evidence type="ECO:0000313" key="2">
    <source>
        <dbReference type="Proteomes" id="UP000437736"/>
    </source>
</evidence>
<protein>
    <submittedName>
        <fullName evidence="1">Uncharacterized protein</fullName>
    </submittedName>
</protein>
<gene>
    <name evidence="1" type="ORF">GHK86_10685</name>
</gene>
<organism evidence="1 2">
    <name type="scientific">Acidiferrimicrobium australe</name>
    <dbReference type="NCBI Taxonomy" id="2664430"/>
    <lineage>
        <taxon>Bacteria</taxon>
        <taxon>Bacillati</taxon>
        <taxon>Actinomycetota</taxon>
        <taxon>Acidimicrobiia</taxon>
        <taxon>Acidimicrobiales</taxon>
        <taxon>Acidimicrobiaceae</taxon>
        <taxon>Acidiferrimicrobium</taxon>
    </lineage>
</organism>
<sequence>MFARIVRHAYIERIVHSAETAFEATGADGLADRAGRAILATGQLVRRRVDD</sequence>
<accession>A0ABW9QU10</accession>